<feature type="region of interest" description="Disordered" evidence="1">
    <location>
        <begin position="30"/>
        <end position="49"/>
    </location>
</feature>
<evidence type="ECO:0000313" key="2">
    <source>
        <dbReference type="EMBL" id="KAF3455880.1"/>
    </source>
</evidence>
<dbReference type="Proteomes" id="UP000796880">
    <property type="component" value="Unassembled WGS sequence"/>
</dbReference>
<comment type="caution">
    <text evidence="2">The sequence shown here is derived from an EMBL/GenBank/DDBJ whole genome shotgun (WGS) entry which is preliminary data.</text>
</comment>
<name>A0A8K0HQJ9_9ROSA</name>
<sequence>MKIGCDVVVEGNDKTEEPIDNMRSVAVNMDGGEKDIGGTNDATQETNDLLNDGSKLDKLIEAKEKNAAEGSIMADDEIFDMVMPLRSDYVPGFGSGPKPTPKPHRILVQ</sequence>
<evidence type="ECO:0000313" key="3">
    <source>
        <dbReference type="Proteomes" id="UP000796880"/>
    </source>
</evidence>
<proteinExistence type="predicted"/>
<reference evidence="2" key="1">
    <citation type="submission" date="2020-03" db="EMBL/GenBank/DDBJ databases">
        <title>A high-quality chromosome-level genome assembly of a woody plant with both climbing and erect habits, Rhamnella rubrinervis.</title>
        <authorList>
            <person name="Lu Z."/>
            <person name="Yang Y."/>
            <person name="Zhu X."/>
            <person name="Sun Y."/>
        </authorList>
    </citation>
    <scope>NUCLEOTIDE SEQUENCE</scope>
    <source>
        <strain evidence="2">BYM</strain>
        <tissue evidence="2">Leaf</tissue>
    </source>
</reference>
<dbReference type="AlphaFoldDB" id="A0A8K0HQJ9"/>
<keyword evidence="3" id="KW-1185">Reference proteome</keyword>
<dbReference type="OrthoDB" id="1921870at2759"/>
<protein>
    <submittedName>
        <fullName evidence="2">Uncharacterized protein</fullName>
    </submittedName>
</protein>
<feature type="compositionally biased region" description="Polar residues" evidence="1">
    <location>
        <begin position="40"/>
        <end position="49"/>
    </location>
</feature>
<dbReference type="EMBL" id="VOIH02000001">
    <property type="protein sequence ID" value="KAF3455880.1"/>
    <property type="molecule type" value="Genomic_DNA"/>
</dbReference>
<organism evidence="2 3">
    <name type="scientific">Rhamnella rubrinervis</name>
    <dbReference type="NCBI Taxonomy" id="2594499"/>
    <lineage>
        <taxon>Eukaryota</taxon>
        <taxon>Viridiplantae</taxon>
        <taxon>Streptophyta</taxon>
        <taxon>Embryophyta</taxon>
        <taxon>Tracheophyta</taxon>
        <taxon>Spermatophyta</taxon>
        <taxon>Magnoliopsida</taxon>
        <taxon>eudicotyledons</taxon>
        <taxon>Gunneridae</taxon>
        <taxon>Pentapetalae</taxon>
        <taxon>rosids</taxon>
        <taxon>fabids</taxon>
        <taxon>Rosales</taxon>
        <taxon>Rhamnaceae</taxon>
        <taxon>rhamnoid group</taxon>
        <taxon>Rhamneae</taxon>
        <taxon>Rhamnella</taxon>
    </lineage>
</organism>
<accession>A0A8K0HQJ9</accession>
<gene>
    <name evidence="2" type="ORF">FNV43_RR00522</name>
</gene>
<evidence type="ECO:0000256" key="1">
    <source>
        <dbReference type="SAM" id="MobiDB-lite"/>
    </source>
</evidence>